<proteinExistence type="predicted"/>
<keyword evidence="3" id="KW-1185">Reference proteome</keyword>
<feature type="domain" description="Cysteine-rich" evidence="1">
    <location>
        <begin position="3"/>
        <end position="46"/>
    </location>
</feature>
<dbReference type="STRING" id="1445607.JCM10512_3735"/>
<dbReference type="Proteomes" id="UP000019131">
    <property type="component" value="Unassembled WGS sequence"/>
</dbReference>
<evidence type="ECO:0000313" key="2">
    <source>
        <dbReference type="EMBL" id="GAE85315.1"/>
    </source>
</evidence>
<evidence type="ECO:0000313" key="3">
    <source>
        <dbReference type="Proteomes" id="UP000019131"/>
    </source>
</evidence>
<dbReference type="EMBL" id="BAIV01000025">
    <property type="protein sequence ID" value="GAE85315.1"/>
    <property type="molecule type" value="Genomic_DNA"/>
</dbReference>
<organism evidence="2 3">
    <name type="scientific">Bacteroides reticulotermitis JCM 10512</name>
    <dbReference type="NCBI Taxonomy" id="1445607"/>
    <lineage>
        <taxon>Bacteria</taxon>
        <taxon>Pseudomonadati</taxon>
        <taxon>Bacteroidota</taxon>
        <taxon>Bacteroidia</taxon>
        <taxon>Bacteroidales</taxon>
        <taxon>Bacteroidaceae</taxon>
        <taxon>Bacteroides</taxon>
    </lineage>
</organism>
<evidence type="ECO:0000259" key="1">
    <source>
        <dbReference type="Pfam" id="PF02754"/>
    </source>
</evidence>
<accession>W4UVQ4</accession>
<sequence>MDVDYPLDQTCCGQPMANAGFENESAHLALRFDDLFREYDYIVGPSAAVWPSLKKIIRAY</sequence>
<dbReference type="AlphaFoldDB" id="W4UVQ4"/>
<dbReference type="Pfam" id="PF02754">
    <property type="entry name" value="CCG"/>
    <property type="match status" value="1"/>
</dbReference>
<dbReference type="GO" id="GO:0005829">
    <property type="term" value="C:cytosol"/>
    <property type="evidence" value="ECO:0007669"/>
    <property type="project" value="TreeGrafter"/>
</dbReference>
<dbReference type="PANTHER" id="PTHR30296:SF0">
    <property type="entry name" value="LACTATE UTILIZATION PROTEIN A"/>
    <property type="match status" value="1"/>
</dbReference>
<name>W4UVQ4_9BACE</name>
<protein>
    <submittedName>
        <fullName evidence="2">L-lactate dehydrogenase</fullName>
    </submittedName>
</protein>
<gene>
    <name evidence="2" type="ORF">JCM10512_3735</name>
</gene>
<reference evidence="2 3" key="1">
    <citation type="journal article" date="2014" name="Genome Announc.">
        <title>Draft Genome Sequence of Bacteroides reticulotermitis Strain JCM 10512T, Isolated from the Gut of a Termite.</title>
        <authorList>
            <person name="Yuki M."/>
            <person name="Oshima K."/>
            <person name="Suda W."/>
            <person name="Sakamoto M."/>
            <person name="Iida T."/>
            <person name="Hattori M."/>
            <person name="Ohkuma M."/>
        </authorList>
    </citation>
    <scope>NUCLEOTIDE SEQUENCE [LARGE SCALE GENOMIC DNA]</scope>
    <source>
        <strain evidence="2 3">JCM 10512</strain>
    </source>
</reference>
<dbReference type="PANTHER" id="PTHR30296">
    <property type="entry name" value="UNCHARACTERIZED PROTEIN YKGE"/>
    <property type="match status" value="1"/>
</dbReference>
<comment type="caution">
    <text evidence="2">The sequence shown here is derived from an EMBL/GenBank/DDBJ whole genome shotgun (WGS) entry which is preliminary data.</text>
</comment>
<dbReference type="GO" id="GO:0016491">
    <property type="term" value="F:oxidoreductase activity"/>
    <property type="evidence" value="ECO:0007669"/>
    <property type="project" value="UniProtKB-ARBA"/>
</dbReference>
<dbReference type="InterPro" id="IPR004017">
    <property type="entry name" value="Cys_rich_dom"/>
</dbReference>